<dbReference type="InterPro" id="IPR011990">
    <property type="entry name" value="TPR-like_helical_dom_sf"/>
</dbReference>
<dbReference type="EMBL" id="JACHEF010000004">
    <property type="protein sequence ID" value="MBB6411975.1"/>
    <property type="molecule type" value="Genomic_DNA"/>
</dbReference>
<reference evidence="1 2" key="1">
    <citation type="submission" date="2020-08" db="EMBL/GenBank/DDBJ databases">
        <title>Genomic Encyclopedia of Type Strains, Phase IV (KMG-IV): sequencing the most valuable type-strain genomes for metagenomic binning, comparative biology and taxonomic classification.</title>
        <authorList>
            <person name="Goeker M."/>
        </authorList>
    </citation>
    <scope>NUCLEOTIDE SEQUENCE [LARGE SCALE GENOMIC DNA]</scope>
    <source>
        <strain evidence="1 2">DSM 100039</strain>
    </source>
</reference>
<evidence type="ECO:0000313" key="2">
    <source>
        <dbReference type="Proteomes" id="UP000556329"/>
    </source>
</evidence>
<dbReference type="Gene3D" id="1.25.40.10">
    <property type="entry name" value="Tetratricopeptide repeat domain"/>
    <property type="match status" value="1"/>
</dbReference>
<sequence length="543" mass="59117">MGQFPLDAAYSVAGIAPHERQGFAATISSLVDKSLVAISSTSGPVYYRLLDTTRAYASGILEESDEVAAIASRHASYFCAFLKSFVADRQGFDGREAAQYAPHLGNIRKALSWSFSDNGKPLIAHELAAHAAPLLLGLSQFHECQRWCRQALAGLTDSEIGTLRELQLLHALSRSAIYATTDFNEVKATFDRGLQLSKDLHDQRRHFDLLADFNVYLVRHGDFKGAMATAKESAAVASSTGDAAQRILSEWLLGASYHAAGDQTSALKHCRSGFRLHATSGPMQLDLACEARARFGLTRSLWLQGFPDQALESAHLTISQMAKFSHHASYCFALVWTIPVLIWCGEIESAVEPIETALAHSAKYSLAGFHAIAKAQKAELVLTKRNDRYALEMLSDAHAAMLANQTYSIIASSTSCVLAKALAQAGRSGEAMSVMEAALARAEQVDEQCWRPELLRTQGEVALLAPEPNKTEAERFLVQSVERAGSQGALAWALKAAIPLAHLWRATGRTAEAQSLLYGIYEQFTEGFQTQDLVAARALLYPL</sequence>
<gene>
    <name evidence="1" type="ORF">HNQ71_004663</name>
</gene>
<dbReference type="PANTHER" id="PTHR47691:SF3">
    <property type="entry name" value="HTH-TYPE TRANSCRIPTIONAL REGULATOR RV0890C-RELATED"/>
    <property type="match status" value="1"/>
</dbReference>
<dbReference type="RefSeq" id="WP_184874834.1">
    <property type="nucleotide sequence ID" value="NZ_JACHEF010000004.1"/>
</dbReference>
<evidence type="ECO:0000313" key="1">
    <source>
        <dbReference type="EMBL" id="MBB6411975.1"/>
    </source>
</evidence>
<dbReference type="PANTHER" id="PTHR47691">
    <property type="entry name" value="REGULATOR-RELATED"/>
    <property type="match status" value="1"/>
</dbReference>
<keyword evidence="2" id="KW-1185">Reference proteome</keyword>
<accession>A0A841PUE6</accession>
<organism evidence="1 2">
    <name type="scientific">Mesorhizobium sangaii</name>
    <dbReference type="NCBI Taxonomy" id="505389"/>
    <lineage>
        <taxon>Bacteria</taxon>
        <taxon>Pseudomonadati</taxon>
        <taxon>Pseudomonadota</taxon>
        <taxon>Alphaproteobacteria</taxon>
        <taxon>Hyphomicrobiales</taxon>
        <taxon>Phyllobacteriaceae</taxon>
        <taxon>Mesorhizobium</taxon>
    </lineage>
</organism>
<dbReference type="Proteomes" id="UP000556329">
    <property type="component" value="Unassembled WGS sequence"/>
</dbReference>
<comment type="caution">
    <text evidence="1">The sequence shown here is derived from an EMBL/GenBank/DDBJ whole genome shotgun (WGS) entry which is preliminary data.</text>
</comment>
<name>A0A841PUE6_9HYPH</name>
<dbReference type="AlphaFoldDB" id="A0A841PUE6"/>
<protein>
    <submittedName>
        <fullName evidence="1">Putative ATPase</fullName>
    </submittedName>
</protein>
<proteinExistence type="predicted"/>
<dbReference type="SUPFAM" id="SSF48452">
    <property type="entry name" value="TPR-like"/>
    <property type="match status" value="1"/>
</dbReference>